<evidence type="ECO:0000256" key="2">
    <source>
        <dbReference type="ARBA" id="ARBA00023125"/>
    </source>
</evidence>
<name>A0A917EXQ5_9MICO</name>
<dbReference type="GO" id="GO:0003700">
    <property type="term" value="F:DNA-binding transcription factor activity"/>
    <property type="evidence" value="ECO:0007669"/>
    <property type="project" value="TreeGrafter"/>
</dbReference>
<dbReference type="PROSITE" id="PS51077">
    <property type="entry name" value="HTH_ICLR"/>
    <property type="match status" value="1"/>
</dbReference>
<dbReference type="InterPro" id="IPR036390">
    <property type="entry name" value="WH_DNA-bd_sf"/>
</dbReference>
<dbReference type="Pfam" id="PF09339">
    <property type="entry name" value="HTH_IclR"/>
    <property type="match status" value="1"/>
</dbReference>
<dbReference type="InterPro" id="IPR005471">
    <property type="entry name" value="Tscrpt_reg_IclR_N"/>
</dbReference>
<dbReference type="InterPro" id="IPR014757">
    <property type="entry name" value="Tscrpt_reg_IclR_C"/>
</dbReference>
<proteinExistence type="predicted"/>
<reference evidence="7 8" key="1">
    <citation type="journal article" date="2014" name="Int. J. Syst. Evol. Microbiol.">
        <title>Complete genome sequence of Corynebacterium casei LMG S-19264T (=DSM 44701T), isolated from a smear-ripened cheese.</title>
        <authorList>
            <consortium name="US DOE Joint Genome Institute (JGI-PGF)"/>
            <person name="Walter F."/>
            <person name="Albersmeier A."/>
            <person name="Kalinowski J."/>
            <person name="Ruckert C."/>
        </authorList>
    </citation>
    <scope>NUCLEOTIDE SEQUENCE [LARGE SCALE GENOMIC DNA]</scope>
    <source>
        <strain evidence="7 8">CGMCC 1.12976</strain>
    </source>
</reference>
<dbReference type="EMBL" id="BMGP01000002">
    <property type="protein sequence ID" value="GGF21720.1"/>
    <property type="molecule type" value="Genomic_DNA"/>
</dbReference>
<dbReference type="Pfam" id="PF01614">
    <property type="entry name" value="IclR_C"/>
    <property type="match status" value="1"/>
</dbReference>
<feature type="domain" description="HTH iclR-type" evidence="5">
    <location>
        <begin position="15"/>
        <end position="77"/>
    </location>
</feature>
<evidence type="ECO:0000259" key="6">
    <source>
        <dbReference type="PROSITE" id="PS51078"/>
    </source>
</evidence>
<feature type="region of interest" description="Disordered" evidence="4">
    <location>
        <begin position="257"/>
        <end position="281"/>
    </location>
</feature>
<dbReference type="RefSeq" id="WP_188675796.1">
    <property type="nucleotide sequence ID" value="NZ_BMGP01000002.1"/>
</dbReference>
<evidence type="ECO:0000256" key="4">
    <source>
        <dbReference type="SAM" id="MobiDB-lite"/>
    </source>
</evidence>
<dbReference type="SUPFAM" id="SSF55781">
    <property type="entry name" value="GAF domain-like"/>
    <property type="match status" value="1"/>
</dbReference>
<evidence type="ECO:0000313" key="8">
    <source>
        <dbReference type="Proteomes" id="UP000598775"/>
    </source>
</evidence>
<dbReference type="GO" id="GO:0045892">
    <property type="term" value="P:negative regulation of DNA-templated transcription"/>
    <property type="evidence" value="ECO:0007669"/>
    <property type="project" value="TreeGrafter"/>
</dbReference>
<dbReference type="InterPro" id="IPR036388">
    <property type="entry name" value="WH-like_DNA-bd_sf"/>
</dbReference>
<dbReference type="SUPFAM" id="SSF46785">
    <property type="entry name" value="Winged helix' DNA-binding domain"/>
    <property type="match status" value="1"/>
</dbReference>
<keyword evidence="3" id="KW-0804">Transcription</keyword>
<protein>
    <recommendedName>
        <fullName evidence="9">IclR family transcriptional regulator</fullName>
    </recommendedName>
</protein>
<accession>A0A917EXQ5</accession>
<organism evidence="7 8">
    <name type="scientific">Subtercola lobariae</name>
    <dbReference type="NCBI Taxonomy" id="1588641"/>
    <lineage>
        <taxon>Bacteria</taxon>
        <taxon>Bacillati</taxon>
        <taxon>Actinomycetota</taxon>
        <taxon>Actinomycetes</taxon>
        <taxon>Micrococcales</taxon>
        <taxon>Microbacteriaceae</taxon>
        <taxon>Subtercola</taxon>
    </lineage>
</organism>
<evidence type="ECO:0000256" key="3">
    <source>
        <dbReference type="ARBA" id="ARBA00023163"/>
    </source>
</evidence>
<dbReference type="SMART" id="SM00346">
    <property type="entry name" value="HTH_ICLR"/>
    <property type="match status" value="1"/>
</dbReference>
<dbReference type="Gene3D" id="1.10.10.10">
    <property type="entry name" value="Winged helix-like DNA-binding domain superfamily/Winged helix DNA-binding domain"/>
    <property type="match status" value="1"/>
</dbReference>
<sequence length="281" mass="30043">MSEQQRGAGEPRQGIQSVEIAARVLFALETGGAPMSLNDIARACDSQPSKIHRYLVSLGRVGLTAQSPTTNLYDLGPAMRRLGGESLRRTNDVALISEHTPKLRDETGHSINLAVWSDEGPVIVRWDYGTHALPLTARLGAILPILASSAGHVYLAYLPEKMTEKAVGINRESAPSLPGSRKDLQEIRQSVRSLGYAETSGAVIRGISSISVPIFSAGDPMPVVATLVLPHENVKPAERAHNRAKLIEMARLVSADLGEPGESGKRREPGEPGVSGRSAKV</sequence>
<keyword evidence="1" id="KW-0805">Transcription regulation</keyword>
<dbReference type="Proteomes" id="UP000598775">
    <property type="component" value="Unassembled WGS sequence"/>
</dbReference>
<dbReference type="InterPro" id="IPR050707">
    <property type="entry name" value="HTH_MetabolicPath_Reg"/>
</dbReference>
<gene>
    <name evidence="7" type="ORF">GCM10011399_14300</name>
</gene>
<comment type="caution">
    <text evidence="7">The sequence shown here is derived from an EMBL/GenBank/DDBJ whole genome shotgun (WGS) entry which is preliminary data.</text>
</comment>
<feature type="domain" description="IclR-ED" evidence="6">
    <location>
        <begin position="78"/>
        <end position="259"/>
    </location>
</feature>
<dbReference type="PANTHER" id="PTHR30136">
    <property type="entry name" value="HELIX-TURN-HELIX TRANSCRIPTIONAL REGULATOR, ICLR FAMILY"/>
    <property type="match status" value="1"/>
</dbReference>
<keyword evidence="8" id="KW-1185">Reference proteome</keyword>
<dbReference type="GO" id="GO:0003677">
    <property type="term" value="F:DNA binding"/>
    <property type="evidence" value="ECO:0007669"/>
    <property type="project" value="UniProtKB-KW"/>
</dbReference>
<dbReference type="AlphaFoldDB" id="A0A917EXQ5"/>
<dbReference type="PANTHER" id="PTHR30136:SF8">
    <property type="entry name" value="TRANSCRIPTIONAL REGULATORY PROTEIN"/>
    <property type="match status" value="1"/>
</dbReference>
<dbReference type="InterPro" id="IPR029016">
    <property type="entry name" value="GAF-like_dom_sf"/>
</dbReference>
<evidence type="ECO:0000259" key="5">
    <source>
        <dbReference type="PROSITE" id="PS51077"/>
    </source>
</evidence>
<evidence type="ECO:0008006" key="9">
    <source>
        <dbReference type="Google" id="ProtNLM"/>
    </source>
</evidence>
<evidence type="ECO:0000256" key="1">
    <source>
        <dbReference type="ARBA" id="ARBA00023015"/>
    </source>
</evidence>
<dbReference type="Gene3D" id="3.30.450.40">
    <property type="match status" value="1"/>
</dbReference>
<evidence type="ECO:0000313" key="7">
    <source>
        <dbReference type="EMBL" id="GGF21720.1"/>
    </source>
</evidence>
<keyword evidence="2" id="KW-0238">DNA-binding</keyword>
<dbReference type="PROSITE" id="PS51078">
    <property type="entry name" value="ICLR_ED"/>
    <property type="match status" value="1"/>
</dbReference>